<evidence type="ECO:0000313" key="4">
    <source>
        <dbReference type="EMBL" id="KGP92359.1"/>
    </source>
</evidence>
<feature type="domain" description="DUF5643" evidence="3">
    <location>
        <begin position="210"/>
        <end position="323"/>
    </location>
</feature>
<dbReference type="Proteomes" id="UP000030153">
    <property type="component" value="Unassembled WGS sequence"/>
</dbReference>
<dbReference type="STRING" id="1385513.N780_00735"/>
<evidence type="ECO:0000259" key="3">
    <source>
        <dbReference type="Pfam" id="PF18705"/>
    </source>
</evidence>
<dbReference type="EMBL" id="AVBG01000003">
    <property type="protein sequence ID" value="KGP92359.1"/>
    <property type="molecule type" value="Genomic_DNA"/>
</dbReference>
<evidence type="ECO:0000313" key="5">
    <source>
        <dbReference type="Proteomes" id="UP000030153"/>
    </source>
</evidence>
<proteinExistence type="predicted"/>
<keyword evidence="1" id="KW-1133">Transmembrane helix</keyword>
<dbReference type="RefSeq" id="WP_036781120.1">
    <property type="nucleotide sequence ID" value="NZ_AVBG01000003.1"/>
</dbReference>
<evidence type="ECO:0008006" key="6">
    <source>
        <dbReference type="Google" id="ProtNLM"/>
    </source>
</evidence>
<dbReference type="OrthoDB" id="2541898at2"/>
<accession>A0A0A2UWU3</accession>
<name>A0A0A2UWU3_9BACI</name>
<keyword evidence="5" id="KW-1185">Reference proteome</keyword>
<reference evidence="4 5" key="1">
    <citation type="submission" date="2013-08" db="EMBL/GenBank/DDBJ databases">
        <title>Genome of Pontibacillus chungwhensis.</title>
        <authorList>
            <person name="Wang Q."/>
            <person name="Wang G."/>
        </authorList>
    </citation>
    <scope>NUCLEOTIDE SEQUENCE [LARGE SCALE GENOMIC DNA]</scope>
    <source>
        <strain evidence="4 5">BH030062</strain>
    </source>
</reference>
<dbReference type="AlphaFoldDB" id="A0A0A2UWU3"/>
<dbReference type="Pfam" id="PF13786">
    <property type="entry name" value="DUF4179"/>
    <property type="match status" value="1"/>
</dbReference>
<evidence type="ECO:0000256" key="1">
    <source>
        <dbReference type="SAM" id="Phobius"/>
    </source>
</evidence>
<dbReference type="Pfam" id="PF18705">
    <property type="entry name" value="DUF5643"/>
    <property type="match status" value="1"/>
</dbReference>
<feature type="domain" description="DUF4179" evidence="2">
    <location>
        <begin position="38"/>
        <end position="126"/>
    </location>
</feature>
<evidence type="ECO:0000259" key="2">
    <source>
        <dbReference type="Pfam" id="PF13786"/>
    </source>
</evidence>
<keyword evidence="1" id="KW-0812">Transmembrane</keyword>
<organism evidence="4 5">
    <name type="scientific">Pontibacillus chungwhensis BH030062</name>
    <dbReference type="NCBI Taxonomy" id="1385513"/>
    <lineage>
        <taxon>Bacteria</taxon>
        <taxon>Bacillati</taxon>
        <taxon>Bacillota</taxon>
        <taxon>Bacilli</taxon>
        <taxon>Bacillales</taxon>
        <taxon>Bacillaceae</taxon>
        <taxon>Pontibacillus</taxon>
    </lineage>
</organism>
<keyword evidence="1" id="KW-0472">Membrane</keyword>
<feature type="transmembrane region" description="Helical" evidence="1">
    <location>
        <begin position="41"/>
        <end position="61"/>
    </location>
</feature>
<dbReference type="InterPro" id="IPR025436">
    <property type="entry name" value="DUF4179"/>
</dbReference>
<dbReference type="eggNOG" id="COG5662">
    <property type="taxonomic scope" value="Bacteria"/>
</dbReference>
<comment type="caution">
    <text evidence="4">The sequence shown here is derived from an EMBL/GenBank/DDBJ whole genome shotgun (WGS) entry which is preliminary data.</text>
</comment>
<dbReference type="Gene3D" id="2.60.40.1630">
    <property type="entry name" value="bacillus anthracis domain"/>
    <property type="match status" value="1"/>
</dbReference>
<sequence>MEKWEQQLDEEINRELPQLVDKRIEETFHSLPTKKTGRKKLLYSVSAAVLASGIVISSSSMSTTIADSLKTMPVIGSVMEKVGGLGEKNGQKEGLVVSTGEEVEIGGQTILFTETLYDGNSIYISYLNTSNDLNKRILSGFPTVLVDGEPLGDYGIGAGGQKVKEGIYGKTMSIRTPEELPDEFLLTLSGETNGSQWQVDLPVVKKGTEKVIPLNQSLSSGENHLHYSTLSFTSTSTRIQFQLLTTEDSKLIQNGQHFDIQIEDENGRVLRGIGASSSSARLHDGTVQGQYTFDMEPYGDEIPERITIKPYLMNIPLEDEEVEPVIFTTKKWTGEPITLSQGEMGNLTVQSVERKEGDVTIIYTVDGEDESMQASTFWIEDSENNRYTENRVEARVDDNTFKQTFYDFPAERDIYLHTTEMDSHRYLSDFEVTFDIQ</sequence>
<protein>
    <recommendedName>
        <fullName evidence="6">DUF4179 domain-containing protein</fullName>
    </recommendedName>
</protein>
<dbReference type="InterPro" id="IPR040680">
    <property type="entry name" value="DUF5643"/>
</dbReference>
<gene>
    <name evidence="4" type="ORF">N780_00735</name>
</gene>
<dbReference type="Gene3D" id="2.60.40.1640">
    <property type="entry name" value="Conserved domain protein"/>
    <property type="match status" value="1"/>
</dbReference>